<evidence type="ECO:0000313" key="1">
    <source>
        <dbReference type="EMBL" id="QWG10421.1"/>
    </source>
</evidence>
<keyword evidence="2" id="KW-1185">Reference proteome</keyword>
<geneLocation type="plasmid" evidence="1 2">
    <name>p1</name>
</geneLocation>
<keyword evidence="1" id="KW-0614">Plasmid</keyword>
<gene>
    <name evidence="1" type="ORF">KM029_25940</name>
</gene>
<organism evidence="1 2">
    <name type="scientific">Flammeovirga kamogawensis</name>
    <dbReference type="NCBI Taxonomy" id="373891"/>
    <lineage>
        <taxon>Bacteria</taxon>
        <taxon>Pseudomonadati</taxon>
        <taxon>Bacteroidota</taxon>
        <taxon>Cytophagia</taxon>
        <taxon>Cytophagales</taxon>
        <taxon>Flammeovirgaceae</taxon>
        <taxon>Flammeovirga</taxon>
    </lineage>
</organism>
<sequence length="211" mass="24389">MSRIFEKLKSQFVKLSRQNMSSDLSRKYNLENRKRLRGILEEIPKLNPPVSWEFQQYSIGGLTEIGFSYNKPHLLLVISSNGRGLFDCSQLEKIDRDYNDEHEIDYQKMRCFGIGLLKEENISIAGLHGGGLPLTNLNHDYLITMALDWPYYDIIFAPKGKSPYSERDRSQCFRIYCTDTLKSYGFSSCGNYFAIGTSSDLFIYKRKLESA</sequence>
<proteinExistence type="predicted"/>
<dbReference type="Proteomes" id="UP000682802">
    <property type="component" value="Plasmid p1"/>
</dbReference>
<reference evidence="1 2" key="1">
    <citation type="submission" date="2021-05" db="EMBL/GenBank/DDBJ databases">
        <title>Comparative genomic studies on the polysaccharide-degrading batcterial strains of the Flammeovirga genus.</title>
        <authorList>
            <person name="Zewei F."/>
            <person name="Zheng Z."/>
            <person name="Yu L."/>
            <person name="Ruyue G."/>
            <person name="Yanhong M."/>
            <person name="Yuanyuan C."/>
            <person name="Jingyan G."/>
            <person name="Wenjun H."/>
        </authorList>
    </citation>
    <scope>NUCLEOTIDE SEQUENCE [LARGE SCALE GENOMIC DNA]</scope>
    <source>
        <strain evidence="1 2">YS10</strain>
        <plasmid evidence="1 2">p1</plasmid>
    </source>
</reference>
<dbReference type="EMBL" id="CP076130">
    <property type="protein sequence ID" value="QWG10421.1"/>
    <property type="molecule type" value="Genomic_DNA"/>
</dbReference>
<evidence type="ECO:0000313" key="2">
    <source>
        <dbReference type="Proteomes" id="UP000682802"/>
    </source>
</evidence>
<protein>
    <submittedName>
        <fullName evidence="1">Uncharacterized protein</fullName>
    </submittedName>
</protein>
<accession>A0ABX8H3P5</accession>
<name>A0ABX8H3P5_9BACT</name>
<dbReference type="RefSeq" id="WP_144077317.1">
    <property type="nucleotide sequence ID" value="NZ_CP076130.1"/>
</dbReference>